<dbReference type="STRING" id="67767.A0A0J7KF45"/>
<dbReference type="InterPro" id="IPR000477">
    <property type="entry name" value="RT_dom"/>
</dbReference>
<dbReference type="PaxDb" id="67767-A0A0J7KF45"/>
<sequence length="451" mass="51283">MWGELRRLGLIGSAATPDLHGLDLNDMNLAFSALHADREFDFVGGDEVTLDSGQFDDSEFFFLNVSPCQVLNIVHRGGSEAMGNSLYPELWKRALVRPIPKVKSPVSPSDFRPISLLCSGSKVMERIVFEQVVDYLETNYLLDDFQSAYRKGFSTQTALLRVLDSMREAVDKRMVTVMVLFDFSKAFDRVCHGRLLDKLRRLKFSKPVIQWFRAYLRGRKQAVRDSNGNTSSWCQLSCGVPQGSVLGPLLFSLYLSDFREVIGCCEYSYYADDLLIYLSGPPDRINESITQMNKEIDAIRSWAISNGLMLNDSKTRAMIVGSARHLNSIREIRAKNIMVGDNIVPLSESVKYLGVSITETLDWNEHVTHCVRKVNMTLYRLKVCKRFLPTSVRSTLVTSLINPLIDYACLAYSGLTREQNLKIQRAYNSCVRMVLDVRKMEHITPYYAKLK</sequence>
<dbReference type="OrthoDB" id="7699805at2759"/>
<dbReference type="EMBL" id="LBMM01008498">
    <property type="protein sequence ID" value="KMQ88826.1"/>
    <property type="molecule type" value="Genomic_DNA"/>
</dbReference>
<name>A0A0J7KF45_LASNI</name>
<gene>
    <name evidence="2" type="ORF">RF55_11618</name>
</gene>
<dbReference type="GO" id="GO:0003964">
    <property type="term" value="F:RNA-directed DNA polymerase activity"/>
    <property type="evidence" value="ECO:0007669"/>
    <property type="project" value="UniProtKB-KW"/>
</dbReference>
<dbReference type="PANTHER" id="PTHR33332">
    <property type="entry name" value="REVERSE TRANSCRIPTASE DOMAIN-CONTAINING PROTEIN"/>
    <property type="match status" value="1"/>
</dbReference>
<dbReference type="InterPro" id="IPR043502">
    <property type="entry name" value="DNA/RNA_pol_sf"/>
</dbReference>
<feature type="domain" description="Reverse transcriptase" evidence="1">
    <location>
        <begin position="80"/>
        <end position="357"/>
    </location>
</feature>
<keyword evidence="2" id="KW-0695">RNA-directed DNA polymerase</keyword>
<comment type="caution">
    <text evidence="2">The sequence shown here is derived from an EMBL/GenBank/DDBJ whole genome shotgun (WGS) entry which is preliminary data.</text>
</comment>
<proteinExistence type="predicted"/>
<feature type="non-terminal residue" evidence="2">
    <location>
        <position position="451"/>
    </location>
</feature>
<protein>
    <submittedName>
        <fullName evidence="2">Reverse transcriptase</fullName>
    </submittedName>
</protein>
<dbReference type="Pfam" id="PF00078">
    <property type="entry name" value="RVT_1"/>
    <property type="match status" value="1"/>
</dbReference>
<dbReference type="SUPFAM" id="SSF56672">
    <property type="entry name" value="DNA/RNA polymerases"/>
    <property type="match status" value="1"/>
</dbReference>
<evidence type="ECO:0000259" key="1">
    <source>
        <dbReference type="PROSITE" id="PS50878"/>
    </source>
</evidence>
<dbReference type="AlphaFoldDB" id="A0A0J7KF45"/>
<organism evidence="2 3">
    <name type="scientific">Lasius niger</name>
    <name type="common">Black garden ant</name>
    <dbReference type="NCBI Taxonomy" id="67767"/>
    <lineage>
        <taxon>Eukaryota</taxon>
        <taxon>Metazoa</taxon>
        <taxon>Ecdysozoa</taxon>
        <taxon>Arthropoda</taxon>
        <taxon>Hexapoda</taxon>
        <taxon>Insecta</taxon>
        <taxon>Pterygota</taxon>
        <taxon>Neoptera</taxon>
        <taxon>Endopterygota</taxon>
        <taxon>Hymenoptera</taxon>
        <taxon>Apocrita</taxon>
        <taxon>Aculeata</taxon>
        <taxon>Formicoidea</taxon>
        <taxon>Formicidae</taxon>
        <taxon>Formicinae</taxon>
        <taxon>Lasius</taxon>
        <taxon>Lasius</taxon>
    </lineage>
</organism>
<keyword evidence="2" id="KW-0808">Transferase</keyword>
<keyword evidence="2" id="KW-0548">Nucleotidyltransferase</keyword>
<dbReference type="Proteomes" id="UP000036403">
    <property type="component" value="Unassembled WGS sequence"/>
</dbReference>
<keyword evidence="3" id="KW-1185">Reference proteome</keyword>
<dbReference type="PROSITE" id="PS50878">
    <property type="entry name" value="RT_POL"/>
    <property type="match status" value="1"/>
</dbReference>
<evidence type="ECO:0000313" key="2">
    <source>
        <dbReference type="EMBL" id="KMQ88826.1"/>
    </source>
</evidence>
<dbReference type="CDD" id="cd01650">
    <property type="entry name" value="RT_nLTR_like"/>
    <property type="match status" value="1"/>
</dbReference>
<accession>A0A0J7KF45</accession>
<reference evidence="2 3" key="1">
    <citation type="submission" date="2015-04" db="EMBL/GenBank/DDBJ databases">
        <title>Lasius niger genome sequencing.</title>
        <authorList>
            <person name="Konorov E.A."/>
            <person name="Nikitin M.A."/>
            <person name="Kirill M.V."/>
            <person name="Chang P."/>
        </authorList>
    </citation>
    <scope>NUCLEOTIDE SEQUENCE [LARGE SCALE GENOMIC DNA]</scope>
    <source>
        <tissue evidence="2">Whole</tissue>
    </source>
</reference>
<evidence type="ECO:0000313" key="3">
    <source>
        <dbReference type="Proteomes" id="UP000036403"/>
    </source>
</evidence>